<feature type="coiled-coil region" evidence="1">
    <location>
        <begin position="47"/>
        <end position="85"/>
    </location>
</feature>
<name>A0A4Q2DFJ0_9AGAR</name>
<comment type="caution">
    <text evidence="3">The sequence shown here is derived from an EMBL/GenBank/DDBJ whole genome shotgun (WGS) entry which is preliminary data.</text>
</comment>
<reference evidence="3 4" key="1">
    <citation type="submission" date="2019-01" db="EMBL/GenBank/DDBJ databases">
        <title>Draft genome sequence of Psathyrella aberdarensis IHI B618.</title>
        <authorList>
            <person name="Buettner E."/>
            <person name="Kellner H."/>
        </authorList>
    </citation>
    <scope>NUCLEOTIDE SEQUENCE [LARGE SCALE GENOMIC DNA]</scope>
    <source>
        <strain evidence="3 4">IHI B618</strain>
    </source>
</reference>
<dbReference type="OrthoDB" id="3235454at2759"/>
<protein>
    <submittedName>
        <fullName evidence="3">Uncharacterized protein</fullName>
    </submittedName>
</protein>
<sequence>MPPKKVKQQQDSDDFDFLGSQDSNNGEGLPPALQEAIVKQYIASKEKKKQEKERRFLEQASTMLKKDLSKASQELQTATEAMETEYTKFVNEYAATEDRIYHLWSEILKEHLTLAALIQKKYDAGLTTAKGVEKQHISGLSKLKSSCQDFESIIGKMAPKLEGEEDDGMGMTED</sequence>
<dbReference type="AlphaFoldDB" id="A0A4Q2DFJ0"/>
<evidence type="ECO:0000256" key="2">
    <source>
        <dbReference type="SAM" id="MobiDB-lite"/>
    </source>
</evidence>
<dbReference type="Proteomes" id="UP000290288">
    <property type="component" value="Unassembled WGS sequence"/>
</dbReference>
<dbReference type="EMBL" id="SDEE01000319">
    <property type="protein sequence ID" value="RXW17706.1"/>
    <property type="molecule type" value="Genomic_DNA"/>
</dbReference>
<evidence type="ECO:0000256" key="1">
    <source>
        <dbReference type="SAM" id="Coils"/>
    </source>
</evidence>
<gene>
    <name evidence="3" type="ORF">EST38_g8148</name>
</gene>
<keyword evidence="1" id="KW-0175">Coiled coil</keyword>
<keyword evidence="4" id="KW-1185">Reference proteome</keyword>
<feature type="region of interest" description="Disordered" evidence="2">
    <location>
        <begin position="1"/>
        <end position="30"/>
    </location>
</feature>
<proteinExistence type="predicted"/>
<organism evidence="3 4">
    <name type="scientific">Candolleomyces aberdarensis</name>
    <dbReference type="NCBI Taxonomy" id="2316362"/>
    <lineage>
        <taxon>Eukaryota</taxon>
        <taxon>Fungi</taxon>
        <taxon>Dikarya</taxon>
        <taxon>Basidiomycota</taxon>
        <taxon>Agaricomycotina</taxon>
        <taxon>Agaricomycetes</taxon>
        <taxon>Agaricomycetidae</taxon>
        <taxon>Agaricales</taxon>
        <taxon>Agaricineae</taxon>
        <taxon>Psathyrellaceae</taxon>
        <taxon>Candolleomyces</taxon>
    </lineage>
</organism>
<accession>A0A4Q2DFJ0</accession>
<evidence type="ECO:0000313" key="4">
    <source>
        <dbReference type="Proteomes" id="UP000290288"/>
    </source>
</evidence>
<evidence type="ECO:0000313" key="3">
    <source>
        <dbReference type="EMBL" id="RXW17706.1"/>
    </source>
</evidence>